<evidence type="ECO:0000259" key="3">
    <source>
        <dbReference type="PROSITE" id="PS51186"/>
    </source>
</evidence>
<dbReference type="RefSeq" id="WP_212529463.1">
    <property type="nucleotide sequence ID" value="NZ_JAGSOG010000076.1"/>
</dbReference>
<dbReference type="InterPro" id="IPR000182">
    <property type="entry name" value="GNAT_dom"/>
</dbReference>
<dbReference type="GO" id="GO:0016747">
    <property type="term" value="F:acyltransferase activity, transferring groups other than amino-acyl groups"/>
    <property type="evidence" value="ECO:0007669"/>
    <property type="project" value="InterPro"/>
</dbReference>
<evidence type="ECO:0000256" key="2">
    <source>
        <dbReference type="ARBA" id="ARBA00023315"/>
    </source>
</evidence>
<comment type="caution">
    <text evidence="4">The sequence shown here is derived from an EMBL/GenBank/DDBJ whole genome shotgun (WGS) entry which is preliminary data.</text>
</comment>
<feature type="domain" description="N-acetyltransferase" evidence="3">
    <location>
        <begin position="172"/>
        <end position="327"/>
    </location>
</feature>
<reference evidence="4" key="1">
    <citation type="submission" date="2021-04" db="EMBL/GenBank/DDBJ databases">
        <title>Genome based classification of Actinospica acidithermotolerans sp. nov., an actinobacterium isolated from an Indonesian hot spring.</title>
        <authorList>
            <person name="Kusuma A.B."/>
            <person name="Putra K.E."/>
            <person name="Nafisah S."/>
            <person name="Loh J."/>
            <person name="Nouioui I."/>
            <person name="Goodfellow M."/>
        </authorList>
    </citation>
    <scope>NUCLEOTIDE SEQUENCE</scope>
    <source>
        <strain evidence="4">CSCA 57</strain>
    </source>
</reference>
<dbReference type="EC" id="2.3.1.-" evidence="4"/>
<dbReference type="PANTHER" id="PTHR43420">
    <property type="entry name" value="ACETYLTRANSFERASE"/>
    <property type="match status" value="1"/>
</dbReference>
<dbReference type="PANTHER" id="PTHR43420:SF47">
    <property type="entry name" value="N-ACETYLTRANSFERASE DOMAIN-CONTAINING PROTEIN"/>
    <property type="match status" value="1"/>
</dbReference>
<keyword evidence="2 4" id="KW-0012">Acyltransferase</keyword>
<gene>
    <name evidence="4" type="ORF">KDL01_16870</name>
</gene>
<dbReference type="InterPro" id="IPR050680">
    <property type="entry name" value="YpeA/RimI_acetyltransf"/>
</dbReference>
<organism evidence="4 5">
    <name type="scientific">Actinospica durhamensis</name>
    <dbReference type="NCBI Taxonomy" id="1508375"/>
    <lineage>
        <taxon>Bacteria</taxon>
        <taxon>Bacillati</taxon>
        <taxon>Actinomycetota</taxon>
        <taxon>Actinomycetes</taxon>
        <taxon>Catenulisporales</taxon>
        <taxon>Actinospicaceae</taxon>
        <taxon>Actinospica</taxon>
    </lineage>
</organism>
<proteinExistence type="predicted"/>
<dbReference type="PROSITE" id="PS51186">
    <property type="entry name" value="GNAT"/>
    <property type="match status" value="2"/>
</dbReference>
<evidence type="ECO:0000256" key="1">
    <source>
        <dbReference type="ARBA" id="ARBA00022679"/>
    </source>
</evidence>
<keyword evidence="5" id="KW-1185">Reference proteome</keyword>
<dbReference type="CDD" id="cd04301">
    <property type="entry name" value="NAT_SF"/>
    <property type="match status" value="2"/>
</dbReference>
<name>A0A941EW02_9ACTN</name>
<sequence>MDEDLERRPLVEADARAYVELLDALAADAGIDAWRSDEDGFRSLLRNPLGTPEFDGFQGVFDGDRLIGYGRLERRTSADPAHWMNTNGGVRPDYRGRGVGTELVRWLVDLAPRAHRHFFPGRPLELALRAPEADERARALFEAEGFTPLRYFTQMRLSQQTPTPSAEVPAGLELVPFHAGLAEPVRLEHNSSFQDHWRYIPHTAQTWQRLLRDAAHLRPELSFILRDAADGAVAGYLLAGANAAAERATGAKNVHLAIIGTAPAYRRRGAASALIGHAVAHARSQGYVTATLNVDADNRSGALGLYTRHGFAPVRTMVVYNRVLGAV</sequence>
<dbReference type="Pfam" id="PF00583">
    <property type="entry name" value="Acetyltransf_1"/>
    <property type="match status" value="2"/>
</dbReference>
<dbReference type="InterPro" id="IPR016181">
    <property type="entry name" value="Acyl_CoA_acyltransferase"/>
</dbReference>
<dbReference type="AlphaFoldDB" id="A0A941EW02"/>
<feature type="domain" description="N-acetyltransferase" evidence="3">
    <location>
        <begin position="5"/>
        <end position="175"/>
    </location>
</feature>
<dbReference type="EMBL" id="JAGSOG010000076">
    <property type="protein sequence ID" value="MBR7834949.1"/>
    <property type="molecule type" value="Genomic_DNA"/>
</dbReference>
<protein>
    <submittedName>
        <fullName evidence="4">GNAT family N-acetyltransferase</fullName>
        <ecNumber evidence="4">2.3.1.-</ecNumber>
    </submittedName>
</protein>
<dbReference type="SUPFAM" id="SSF55729">
    <property type="entry name" value="Acyl-CoA N-acyltransferases (Nat)"/>
    <property type="match status" value="2"/>
</dbReference>
<evidence type="ECO:0000313" key="5">
    <source>
        <dbReference type="Proteomes" id="UP000675781"/>
    </source>
</evidence>
<keyword evidence="1 4" id="KW-0808">Transferase</keyword>
<evidence type="ECO:0000313" key="4">
    <source>
        <dbReference type="EMBL" id="MBR7834949.1"/>
    </source>
</evidence>
<accession>A0A941EW02</accession>
<dbReference type="Gene3D" id="3.40.630.30">
    <property type="match status" value="1"/>
</dbReference>
<dbReference type="Proteomes" id="UP000675781">
    <property type="component" value="Unassembled WGS sequence"/>
</dbReference>